<keyword evidence="4" id="KW-0238">DNA-binding</keyword>
<evidence type="ECO:0000313" key="10">
    <source>
        <dbReference type="Proteomes" id="UP000005205"/>
    </source>
</evidence>
<comment type="similarity">
    <text evidence="2">Belongs to the transcriptional coactivator PC4 family.</text>
</comment>
<dbReference type="Proteomes" id="UP000005205">
    <property type="component" value="Unassembled WGS sequence"/>
</dbReference>
<evidence type="ECO:0000256" key="6">
    <source>
        <dbReference type="ARBA" id="ARBA00023242"/>
    </source>
</evidence>
<comment type="subcellular location">
    <subcellularLocation>
        <location evidence="1">Nucleus</location>
    </subcellularLocation>
</comment>
<dbReference type="FunCoup" id="A0A158NLF7">
    <property type="interactions" value="1292"/>
</dbReference>
<dbReference type="OrthoDB" id="2505440at2759"/>
<name>A0A158NLF7_ATTCE</name>
<dbReference type="GO" id="GO:0005634">
    <property type="term" value="C:nucleus"/>
    <property type="evidence" value="ECO:0007669"/>
    <property type="project" value="UniProtKB-SubCell"/>
</dbReference>
<reference evidence="10" key="1">
    <citation type="journal article" date="2011" name="PLoS Genet.">
        <title>The genome sequence of the leaf-cutter ant Atta cephalotes reveals insights into its obligate symbiotic lifestyle.</title>
        <authorList>
            <person name="Suen G."/>
            <person name="Teiling C."/>
            <person name="Li L."/>
            <person name="Holt C."/>
            <person name="Abouheif E."/>
            <person name="Bornberg-Bauer E."/>
            <person name="Bouffard P."/>
            <person name="Caldera E.J."/>
            <person name="Cash E."/>
            <person name="Cavanaugh A."/>
            <person name="Denas O."/>
            <person name="Elhaik E."/>
            <person name="Fave M.J."/>
            <person name="Gadau J."/>
            <person name="Gibson J.D."/>
            <person name="Graur D."/>
            <person name="Grubbs K.J."/>
            <person name="Hagen D.E."/>
            <person name="Harkins T.T."/>
            <person name="Helmkampf M."/>
            <person name="Hu H."/>
            <person name="Johnson B.R."/>
            <person name="Kim J."/>
            <person name="Marsh S.E."/>
            <person name="Moeller J.A."/>
            <person name="Munoz-Torres M.C."/>
            <person name="Murphy M.C."/>
            <person name="Naughton M.C."/>
            <person name="Nigam S."/>
            <person name="Overson R."/>
            <person name="Rajakumar R."/>
            <person name="Reese J.T."/>
            <person name="Scott J.J."/>
            <person name="Smith C.R."/>
            <person name="Tao S."/>
            <person name="Tsutsui N.D."/>
            <person name="Viljakainen L."/>
            <person name="Wissler L."/>
            <person name="Yandell M.D."/>
            <person name="Zimmer F."/>
            <person name="Taylor J."/>
            <person name="Slater S.C."/>
            <person name="Clifton S.W."/>
            <person name="Warren W.C."/>
            <person name="Elsik C.G."/>
            <person name="Smith C.D."/>
            <person name="Weinstock G.M."/>
            <person name="Gerardo N.M."/>
            <person name="Currie C.R."/>
        </authorList>
    </citation>
    <scope>NUCLEOTIDE SEQUENCE [LARGE SCALE GENOMIC DNA]</scope>
</reference>
<dbReference type="InterPro" id="IPR003173">
    <property type="entry name" value="PC4_C"/>
</dbReference>
<protein>
    <recommendedName>
        <fullName evidence="8">Transcriptional coactivator p15 (PC4) C-terminal domain-containing protein</fullName>
    </recommendedName>
</protein>
<dbReference type="OMA" id="CPFSFAY"/>
<accession>A0A158NLF7</accession>
<evidence type="ECO:0000256" key="3">
    <source>
        <dbReference type="ARBA" id="ARBA00023015"/>
    </source>
</evidence>
<dbReference type="GO" id="GO:0060261">
    <property type="term" value="P:positive regulation of transcription initiation by RNA polymerase II"/>
    <property type="evidence" value="ECO:0007669"/>
    <property type="project" value="InterPro"/>
</dbReference>
<dbReference type="STRING" id="12957.A0A158NLF7"/>
<evidence type="ECO:0000256" key="2">
    <source>
        <dbReference type="ARBA" id="ARBA00009001"/>
    </source>
</evidence>
<dbReference type="EnsemblMetazoa" id="XM_012202975.1">
    <property type="protein sequence ID" value="XP_012058365.1"/>
    <property type="gene ID" value="LOC105621504"/>
</dbReference>
<evidence type="ECO:0000256" key="4">
    <source>
        <dbReference type="ARBA" id="ARBA00023125"/>
    </source>
</evidence>
<dbReference type="Pfam" id="PF02229">
    <property type="entry name" value="PC4"/>
    <property type="match status" value="1"/>
</dbReference>
<evidence type="ECO:0000256" key="7">
    <source>
        <dbReference type="SAM" id="MobiDB-lite"/>
    </source>
</evidence>
<feature type="domain" description="Transcriptional coactivator p15 (PC4) C-terminal" evidence="8">
    <location>
        <begin position="53"/>
        <end position="104"/>
    </location>
</feature>
<organism evidence="9 10">
    <name type="scientific">Atta cephalotes</name>
    <name type="common">Leafcutter ant</name>
    <dbReference type="NCBI Taxonomy" id="12957"/>
    <lineage>
        <taxon>Eukaryota</taxon>
        <taxon>Metazoa</taxon>
        <taxon>Ecdysozoa</taxon>
        <taxon>Arthropoda</taxon>
        <taxon>Hexapoda</taxon>
        <taxon>Insecta</taxon>
        <taxon>Pterygota</taxon>
        <taxon>Neoptera</taxon>
        <taxon>Endopterygota</taxon>
        <taxon>Hymenoptera</taxon>
        <taxon>Apocrita</taxon>
        <taxon>Aculeata</taxon>
        <taxon>Formicoidea</taxon>
        <taxon>Formicidae</taxon>
        <taxon>Myrmicinae</taxon>
        <taxon>Atta</taxon>
    </lineage>
</organism>
<evidence type="ECO:0000259" key="8">
    <source>
        <dbReference type="Pfam" id="PF02229"/>
    </source>
</evidence>
<dbReference type="InParanoid" id="A0A158NLF7"/>
<dbReference type="KEGG" id="acep:105621504"/>
<dbReference type="PANTHER" id="PTHR13215">
    <property type="entry name" value="RNA POLYMERASE II TRANSCRIPTIONAL COACTIVATOR"/>
    <property type="match status" value="1"/>
</dbReference>
<reference evidence="9" key="2">
    <citation type="submission" date="2016-04" db="UniProtKB">
        <authorList>
            <consortium name="EnsemblMetazoa"/>
        </authorList>
    </citation>
    <scope>IDENTIFICATION</scope>
</reference>
<dbReference type="Gene3D" id="2.30.31.10">
    <property type="entry name" value="Transcriptional Coactivator Pc4, Chain A"/>
    <property type="match status" value="1"/>
</dbReference>
<evidence type="ECO:0000256" key="5">
    <source>
        <dbReference type="ARBA" id="ARBA00023163"/>
    </source>
</evidence>
<dbReference type="InterPro" id="IPR009044">
    <property type="entry name" value="ssDNA-bd_transcriptional_reg"/>
</dbReference>
<proteinExistence type="inferred from homology"/>
<sequence>MPKSKEYVSDSDDSSEEEVKSKKQKREREDDNKATKDEKKSAKKARTDDETVWDLGNNRQVNVRNFKGKYYVDIREMYYDKEGDLKPGKKGICLSMQQWRKFMNVVKEVDEVAKLKS</sequence>
<dbReference type="eggNOG" id="KOG2712">
    <property type="taxonomic scope" value="Eukaryota"/>
</dbReference>
<feature type="compositionally biased region" description="Basic and acidic residues" evidence="7">
    <location>
        <begin position="17"/>
        <end position="49"/>
    </location>
</feature>
<keyword evidence="3" id="KW-0805">Transcription regulation</keyword>
<keyword evidence="5" id="KW-0804">Transcription</keyword>
<dbReference type="SUPFAM" id="SSF54447">
    <property type="entry name" value="ssDNA-binding transcriptional regulator domain"/>
    <property type="match status" value="1"/>
</dbReference>
<dbReference type="GO" id="GO:0003677">
    <property type="term" value="F:DNA binding"/>
    <property type="evidence" value="ECO:0007669"/>
    <property type="project" value="UniProtKB-KW"/>
</dbReference>
<dbReference type="InterPro" id="IPR045125">
    <property type="entry name" value="Sub1/Tcp4-like"/>
</dbReference>
<evidence type="ECO:0000313" key="9">
    <source>
        <dbReference type="EnsemblMetazoa" id="XP_012058365.1"/>
    </source>
</evidence>
<feature type="region of interest" description="Disordered" evidence="7">
    <location>
        <begin position="1"/>
        <end position="51"/>
    </location>
</feature>
<keyword evidence="10" id="KW-1185">Reference proteome</keyword>
<evidence type="ECO:0000256" key="1">
    <source>
        <dbReference type="ARBA" id="ARBA00004123"/>
    </source>
</evidence>
<dbReference type="GO" id="GO:0003713">
    <property type="term" value="F:transcription coactivator activity"/>
    <property type="evidence" value="ECO:0007669"/>
    <property type="project" value="InterPro"/>
</dbReference>
<keyword evidence="6" id="KW-0539">Nucleus</keyword>
<gene>
    <name evidence="9" type="primary">105621504</name>
</gene>
<dbReference type="AlphaFoldDB" id="A0A158NLF7"/>
<dbReference type="EMBL" id="ADTU01019395">
    <property type="status" value="NOT_ANNOTATED_CDS"/>
    <property type="molecule type" value="Genomic_DNA"/>
</dbReference>